<sequence length="351" mass="38529">MSIEAALRAIKDAVLDLQAADYNTYQRPLERLSLALDRPELREVVTKLRACADFEAFLAAADRNEGSLGSGQLKWPTDVEQEFGLVVHLIDRAAQDSNWFLDFAHTFFYSGRKIVGDIRAITKAVIVPFNRDFAAYIEDLAPVIVSLDKSGATSIENDKEELLMALFRLSGADFLRASVHSAHRKLLPEWDENRRDRAMQGLLDAGDIVNVRGATCYVDISSAARRRLEYKEATSQSGPVFNIGNLTNSPLQVVGSGGHATQSTTYSSQNLRELVTFYRSNIDELQLDGNSRRKADVQIATIEAQLMDEPDPTIIKAAGKSLKTIIEGAIGGALGTAISTAPMWTSLFAGF</sequence>
<evidence type="ECO:0008006" key="3">
    <source>
        <dbReference type="Google" id="ProtNLM"/>
    </source>
</evidence>
<dbReference type="Proteomes" id="UP000245086">
    <property type="component" value="Unassembled WGS sequence"/>
</dbReference>
<gene>
    <name evidence="1" type="ORF">PbB2_02817</name>
</gene>
<organism evidence="1 2">
    <name type="scientific">Candidatus Phycosocius bacilliformis</name>
    <dbReference type="NCBI Taxonomy" id="1445552"/>
    <lineage>
        <taxon>Bacteria</taxon>
        <taxon>Pseudomonadati</taxon>
        <taxon>Pseudomonadota</taxon>
        <taxon>Alphaproteobacteria</taxon>
        <taxon>Caulobacterales</taxon>
        <taxon>Caulobacterales incertae sedis</taxon>
        <taxon>Candidatus Phycosocius</taxon>
    </lineage>
</organism>
<dbReference type="AlphaFoldDB" id="A0A2P2EDI8"/>
<comment type="caution">
    <text evidence="1">The sequence shown here is derived from an EMBL/GenBank/DDBJ whole genome shotgun (WGS) entry which is preliminary data.</text>
</comment>
<protein>
    <recommendedName>
        <fullName evidence="3">AbiTii domain-containing protein</fullName>
    </recommendedName>
</protein>
<evidence type="ECO:0000313" key="2">
    <source>
        <dbReference type="Proteomes" id="UP000245086"/>
    </source>
</evidence>
<reference evidence="1 2" key="1">
    <citation type="journal article" date="2018" name="Genome Announc.">
        <title>Draft Genome Sequence of "Candidatus Phycosocius bacilliformis," an Alphaproteobacterial Ectosymbiont of the Hydrocarbon-Producing Green Alga Botryococcus braunii.</title>
        <authorList>
            <person name="Tanabe Y."/>
            <person name="Yamaguchi H."/>
            <person name="Watanabe M.M."/>
        </authorList>
    </citation>
    <scope>NUCLEOTIDE SEQUENCE [LARGE SCALE GENOMIC DNA]</scope>
    <source>
        <strain evidence="1 2">BOTRYCO-2</strain>
    </source>
</reference>
<evidence type="ECO:0000313" key="1">
    <source>
        <dbReference type="EMBL" id="GBF59125.1"/>
    </source>
</evidence>
<accession>A0A2P2EDI8</accession>
<dbReference type="OrthoDB" id="5497289at2"/>
<name>A0A2P2EDI8_9PROT</name>
<dbReference type="RefSeq" id="WP_108986019.1">
    <property type="nucleotide sequence ID" value="NZ_BFBR01000010.1"/>
</dbReference>
<dbReference type="EMBL" id="BFBR01000010">
    <property type="protein sequence ID" value="GBF59125.1"/>
    <property type="molecule type" value="Genomic_DNA"/>
</dbReference>
<keyword evidence="2" id="KW-1185">Reference proteome</keyword>
<proteinExistence type="predicted"/>